<evidence type="ECO:0000256" key="6">
    <source>
        <dbReference type="ARBA" id="ARBA00022723"/>
    </source>
</evidence>
<feature type="domain" description="Pre-SET" evidence="10">
    <location>
        <begin position="465"/>
        <end position="569"/>
    </location>
</feature>
<dbReference type="Proteomes" id="UP000765509">
    <property type="component" value="Unassembled WGS sequence"/>
</dbReference>
<evidence type="ECO:0000259" key="10">
    <source>
        <dbReference type="PROSITE" id="PS50867"/>
    </source>
</evidence>
<evidence type="ECO:0000256" key="3">
    <source>
        <dbReference type="ARBA" id="ARBA00022603"/>
    </source>
</evidence>
<evidence type="ECO:0000256" key="2">
    <source>
        <dbReference type="ARBA" id="ARBA00022454"/>
    </source>
</evidence>
<dbReference type="Pfam" id="PF00856">
    <property type="entry name" value="SET"/>
    <property type="match status" value="1"/>
</dbReference>
<sequence>MASTHVQPRSSSPSGSRHVLQSFNGLKYTDKNVIELSSDEEERPLASQSKTNQNPKDSTSSSRHISRPERSKDSRNSMPSTCSASSLSIRSSATLLTRDELMHRSQSANRQTRSPQHKNSSASSQLASQFTIQQTQESDSFTQKKSTQILPGSQLVRAICQPLIKPSLSKDVNSSHHSRGALLKDQECAWSTKGSLFASIAEQMGITEKRKPPEHDDLEDDSILESTISLNQSERLMKRRKVYDDLQNKNQASPQAANVSGATCEQIQSNPTSLAFHPATSLMTPSNPSRVGLMPLKGARPRVVHLDKSSCPVHGIDPLVPLPSIKPKSRAQSPDWTETPCHLRPLQGQERPGEFSDELQKTWILQNKPDLSSPLGHLIFTEEINTNQMWENPEIPRIDVIVPQEIKDTRNVPDKDNISPEVDSDHKSDAIPIIQLDDALAPPLEFVYTDRLVYRTHERPLPPNWHCNCHGDCRNNPKCECRAFQSEMIRKISSAMNMEDIHEDVKNFEGFAYSSTRRPLHSHSKKNDTDDPEARAIREIFTLGQLPVFECNSLCGCGPDCINRTVGRGRREKLSIEKTLMRGWGVFADHPISIGRLVTHYSGEIITDPMSSDRGKRKYDRIGRTYVFDLDPWWIDKVYTQKTYAQEGIMLINENIKSVQGPSNTSEAGLLSNTSQELTAKKDAATKATQIVTKDQVPEDSEVEGVYSVDAFLYGNISRFINHSCNANTAVVPVYIDDGDPTRPIFAMFANKMIKTGKEITTSYSDPHAVSEDQGATKTGNHGSNGRYMACKCGAHNCKGIMFA</sequence>
<organism evidence="12 13">
    <name type="scientific">Austropuccinia psidii MF-1</name>
    <dbReference type="NCBI Taxonomy" id="1389203"/>
    <lineage>
        <taxon>Eukaryota</taxon>
        <taxon>Fungi</taxon>
        <taxon>Dikarya</taxon>
        <taxon>Basidiomycota</taxon>
        <taxon>Pucciniomycotina</taxon>
        <taxon>Pucciniomycetes</taxon>
        <taxon>Pucciniales</taxon>
        <taxon>Sphaerophragmiaceae</taxon>
        <taxon>Austropuccinia</taxon>
    </lineage>
</organism>
<evidence type="ECO:0000259" key="9">
    <source>
        <dbReference type="PROSITE" id="PS50280"/>
    </source>
</evidence>
<evidence type="ECO:0000256" key="8">
    <source>
        <dbReference type="SAM" id="MobiDB-lite"/>
    </source>
</evidence>
<feature type="compositionally biased region" description="Low complexity" evidence="8">
    <location>
        <begin position="80"/>
        <end position="89"/>
    </location>
</feature>
<keyword evidence="4" id="KW-0808">Transferase</keyword>
<evidence type="ECO:0000256" key="7">
    <source>
        <dbReference type="ARBA" id="ARBA00022833"/>
    </source>
</evidence>
<evidence type="ECO:0000313" key="12">
    <source>
        <dbReference type="EMBL" id="MBW0469195.1"/>
    </source>
</evidence>
<evidence type="ECO:0008006" key="14">
    <source>
        <dbReference type="Google" id="ProtNLM"/>
    </source>
</evidence>
<dbReference type="GO" id="GO:0008270">
    <property type="term" value="F:zinc ion binding"/>
    <property type="evidence" value="ECO:0007669"/>
    <property type="project" value="InterPro"/>
</dbReference>
<dbReference type="AlphaFoldDB" id="A0A9Q3GJC6"/>
<dbReference type="SUPFAM" id="SSF82199">
    <property type="entry name" value="SET domain"/>
    <property type="match status" value="1"/>
</dbReference>
<keyword evidence="7" id="KW-0862">Zinc</keyword>
<dbReference type="PROSITE" id="PS50868">
    <property type="entry name" value="POST_SET"/>
    <property type="match status" value="1"/>
</dbReference>
<dbReference type="GO" id="GO:0042054">
    <property type="term" value="F:histone methyltransferase activity"/>
    <property type="evidence" value="ECO:0007669"/>
    <property type="project" value="InterPro"/>
</dbReference>
<gene>
    <name evidence="12" type="ORF">O181_008910</name>
</gene>
<dbReference type="OrthoDB" id="308383at2759"/>
<protein>
    <recommendedName>
        <fullName evidence="14">SET domain-containing protein</fullName>
    </recommendedName>
</protein>
<name>A0A9Q3GJC6_9BASI</name>
<evidence type="ECO:0000259" key="11">
    <source>
        <dbReference type="PROSITE" id="PS50868"/>
    </source>
</evidence>
<keyword evidence="3" id="KW-0489">Methyltransferase</keyword>
<dbReference type="GO" id="GO:0032259">
    <property type="term" value="P:methylation"/>
    <property type="evidence" value="ECO:0007669"/>
    <property type="project" value="UniProtKB-KW"/>
</dbReference>
<evidence type="ECO:0000313" key="13">
    <source>
        <dbReference type="Proteomes" id="UP000765509"/>
    </source>
</evidence>
<keyword evidence="6" id="KW-0479">Metal-binding</keyword>
<dbReference type="InterPro" id="IPR003616">
    <property type="entry name" value="Post-SET_dom"/>
</dbReference>
<feature type="domain" description="Post-SET" evidence="11">
    <location>
        <begin position="787"/>
        <end position="803"/>
    </location>
</feature>
<reference evidence="12" key="1">
    <citation type="submission" date="2021-03" db="EMBL/GenBank/DDBJ databases">
        <title>Draft genome sequence of rust myrtle Austropuccinia psidii MF-1, a brazilian biotype.</title>
        <authorList>
            <person name="Quecine M.C."/>
            <person name="Pachon D.M.R."/>
            <person name="Bonatelli M.L."/>
            <person name="Correr F.H."/>
            <person name="Franceschini L.M."/>
            <person name="Leite T.F."/>
            <person name="Margarido G.R.A."/>
            <person name="Almeida C.A."/>
            <person name="Ferrarezi J.A."/>
            <person name="Labate C.A."/>
        </authorList>
    </citation>
    <scope>NUCLEOTIDE SEQUENCE</scope>
    <source>
        <strain evidence="12">MF-1</strain>
    </source>
</reference>
<dbReference type="GO" id="GO:0005634">
    <property type="term" value="C:nucleus"/>
    <property type="evidence" value="ECO:0007669"/>
    <property type="project" value="InterPro"/>
</dbReference>
<keyword evidence="13" id="KW-1185">Reference proteome</keyword>
<accession>A0A9Q3GJC6</accession>
<dbReference type="InterPro" id="IPR007728">
    <property type="entry name" value="Pre-SET_dom"/>
</dbReference>
<dbReference type="PANTHER" id="PTHR46223">
    <property type="entry name" value="HISTONE-LYSINE N-METHYLTRANSFERASE SUV39H"/>
    <property type="match status" value="1"/>
</dbReference>
<dbReference type="InterPro" id="IPR046341">
    <property type="entry name" value="SET_dom_sf"/>
</dbReference>
<feature type="compositionally biased region" description="Polar residues" evidence="8">
    <location>
        <begin position="1"/>
        <end position="24"/>
    </location>
</feature>
<feature type="compositionally biased region" description="Polar residues" evidence="8">
    <location>
        <begin position="46"/>
        <end position="63"/>
    </location>
</feature>
<evidence type="ECO:0000256" key="5">
    <source>
        <dbReference type="ARBA" id="ARBA00022691"/>
    </source>
</evidence>
<feature type="region of interest" description="Disordered" evidence="8">
    <location>
        <begin position="103"/>
        <end position="148"/>
    </location>
</feature>
<keyword evidence="2" id="KW-0158">Chromosome</keyword>
<comment type="caution">
    <text evidence="12">The sequence shown here is derived from an EMBL/GenBank/DDBJ whole genome shotgun (WGS) entry which is preliminary data.</text>
</comment>
<dbReference type="EMBL" id="AVOT02002109">
    <property type="protein sequence ID" value="MBW0469195.1"/>
    <property type="molecule type" value="Genomic_DNA"/>
</dbReference>
<dbReference type="InterPro" id="IPR001214">
    <property type="entry name" value="SET_dom"/>
</dbReference>
<evidence type="ECO:0000256" key="1">
    <source>
        <dbReference type="ARBA" id="ARBA00004286"/>
    </source>
</evidence>
<feature type="region of interest" description="Disordered" evidence="8">
    <location>
        <begin position="1"/>
        <end position="89"/>
    </location>
</feature>
<dbReference type="GO" id="GO:0005694">
    <property type="term" value="C:chromosome"/>
    <property type="evidence" value="ECO:0007669"/>
    <property type="project" value="UniProtKB-SubCell"/>
</dbReference>
<feature type="domain" description="SET" evidence="9">
    <location>
        <begin position="572"/>
        <end position="765"/>
    </location>
</feature>
<dbReference type="Gene3D" id="2.170.270.10">
    <property type="entry name" value="SET domain"/>
    <property type="match status" value="1"/>
</dbReference>
<dbReference type="InterPro" id="IPR050973">
    <property type="entry name" value="H3K9_Histone-Lys_N-MTase"/>
</dbReference>
<feature type="compositionally biased region" description="Polar residues" evidence="8">
    <location>
        <begin position="104"/>
        <end position="148"/>
    </location>
</feature>
<dbReference type="PANTHER" id="PTHR46223:SF3">
    <property type="entry name" value="HISTONE-LYSINE N-METHYLTRANSFERASE SET-23"/>
    <property type="match status" value="1"/>
</dbReference>
<comment type="subcellular location">
    <subcellularLocation>
        <location evidence="1">Chromosome</location>
    </subcellularLocation>
</comment>
<feature type="compositionally biased region" description="Basic and acidic residues" evidence="8">
    <location>
        <begin position="66"/>
        <end position="75"/>
    </location>
</feature>
<dbReference type="PROSITE" id="PS50280">
    <property type="entry name" value="SET"/>
    <property type="match status" value="1"/>
</dbReference>
<keyword evidence="5" id="KW-0949">S-adenosyl-L-methionine</keyword>
<proteinExistence type="predicted"/>
<evidence type="ECO:0000256" key="4">
    <source>
        <dbReference type="ARBA" id="ARBA00022679"/>
    </source>
</evidence>
<dbReference type="PROSITE" id="PS50867">
    <property type="entry name" value="PRE_SET"/>
    <property type="match status" value="1"/>
</dbReference>
<dbReference type="SMART" id="SM00317">
    <property type="entry name" value="SET"/>
    <property type="match status" value="1"/>
</dbReference>
<dbReference type="Pfam" id="PF05033">
    <property type="entry name" value="Pre-SET"/>
    <property type="match status" value="1"/>
</dbReference>